<comment type="caution">
    <text evidence="2">The sequence shown here is derived from an EMBL/GenBank/DDBJ whole genome shotgun (WGS) entry which is preliminary data.</text>
</comment>
<dbReference type="EMBL" id="JYNY01000001">
    <property type="protein sequence ID" value="KJJ86131.1"/>
    <property type="molecule type" value="Genomic_DNA"/>
</dbReference>
<name>A0A0F0CX25_9BACT</name>
<evidence type="ECO:0000313" key="3">
    <source>
        <dbReference type="Proteomes" id="UP000033428"/>
    </source>
</evidence>
<feature type="transmembrane region" description="Helical" evidence="1">
    <location>
        <begin position="47"/>
        <end position="69"/>
    </location>
</feature>
<keyword evidence="3" id="KW-1185">Reference proteome</keyword>
<evidence type="ECO:0000313" key="2">
    <source>
        <dbReference type="EMBL" id="KJJ86131.1"/>
    </source>
</evidence>
<proteinExistence type="predicted"/>
<sequence>MVQPVISIRIYIGGRVAVHILVLIKLNLLLMGQREILSRISIMMDIWILYFLVSIMTLLIILILLFIGARVLDRIRPLQDFPDKGHIIVQSLI</sequence>
<accession>A0A0F0CX25</accession>
<dbReference type="Proteomes" id="UP000033428">
    <property type="component" value="Unassembled WGS sequence"/>
</dbReference>
<protein>
    <submittedName>
        <fullName evidence="2">Membrane protein</fullName>
    </submittedName>
</protein>
<keyword evidence="1" id="KW-0472">Membrane</keyword>
<keyword evidence="1" id="KW-1133">Transmembrane helix</keyword>
<reference evidence="2 3" key="1">
    <citation type="submission" date="2015-02" db="EMBL/GenBank/DDBJ databases">
        <title>Single-cell genomics of uncultivated deep-branching MTB reveals a conserved set of magnetosome genes.</title>
        <authorList>
            <person name="Kolinko S."/>
            <person name="Richter M."/>
            <person name="Glockner F.O."/>
            <person name="Brachmann A."/>
            <person name="Schuler D."/>
        </authorList>
    </citation>
    <scope>NUCLEOTIDE SEQUENCE [LARGE SCALE GENOMIC DNA]</scope>
    <source>
        <strain evidence="2">SKK-01</strain>
    </source>
</reference>
<keyword evidence="1" id="KW-0812">Transmembrane</keyword>
<dbReference type="AlphaFoldDB" id="A0A0F0CX25"/>
<feature type="transmembrane region" description="Helical" evidence="1">
    <location>
        <begin position="6"/>
        <end position="26"/>
    </location>
</feature>
<gene>
    <name evidence="2" type="ORF">OMAG_000003</name>
</gene>
<organism evidence="2 3">
    <name type="scientific">Candidatus Omnitrophus magneticus</name>
    <dbReference type="NCBI Taxonomy" id="1609969"/>
    <lineage>
        <taxon>Bacteria</taxon>
        <taxon>Pseudomonadati</taxon>
        <taxon>Candidatus Omnitrophota</taxon>
        <taxon>Candidatus Omnitrophus</taxon>
    </lineage>
</organism>
<evidence type="ECO:0000256" key="1">
    <source>
        <dbReference type="SAM" id="Phobius"/>
    </source>
</evidence>